<proteinExistence type="inferred from homology"/>
<dbReference type="PANTHER" id="PTHR23502:SF132">
    <property type="entry name" value="POLYAMINE TRANSPORTER 2-RELATED"/>
    <property type="match status" value="1"/>
</dbReference>
<feature type="transmembrane region" description="Helical" evidence="8">
    <location>
        <begin position="223"/>
        <end position="244"/>
    </location>
</feature>
<keyword evidence="4" id="KW-1003">Cell membrane</keyword>
<gene>
    <name evidence="10" type="ORF">HJG44_21420</name>
</gene>
<dbReference type="GO" id="GO:0042910">
    <property type="term" value="F:xenobiotic transmembrane transporter activity"/>
    <property type="evidence" value="ECO:0007669"/>
    <property type="project" value="InterPro"/>
</dbReference>
<dbReference type="Proteomes" id="UP000564885">
    <property type="component" value="Unassembled WGS sequence"/>
</dbReference>
<comment type="subcellular location">
    <subcellularLocation>
        <location evidence="8">Cell inner membrane</location>
        <topology evidence="8">Multi-pass membrane protein</topology>
    </subcellularLocation>
    <subcellularLocation>
        <location evidence="1">Cell membrane</location>
        <topology evidence="1">Multi-pass membrane protein</topology>
    </subcellularLocation>
</comment>
<keyword evidence="5 8" id="KW-0812">Transmembrane</keyword>
<protein>
    <recommendedName>
        <fullName evidence="8">Bcr/CflA family efflux transporter</fullName>
    </recommendedName>
</protein>
<feature type="transmembrane region" description="Helical" evidence="8">
    <location>
        <begin position="350"/>
        <end position="369"/>
    </location>
</feature>
<dbReference type="CDD" id="cd17320">
    <property type="entry name" value="MFS_MdfA_MDR_like"/>
    <property type="match status" value="1"/>
</dbReference>
<feature type="domain" description="Major facilitator superfamily (MFS) profile" evidence="9">
    <location>
        <begin position="16"/>
        <end position="396"/>
    </location>
</feature>
<evidence type="ECO:0000256" key="5">
    <source>
        <dbReference type="ARBA" id="ARBA00022692"/>
    </source>
</evidence>
<organism evidence="10 11">
    <name type="scientific">Enterovirga aerilata</name>
    <dbReference type="NCBI Taxonomy" id="2730920"/>
    <lineage>
        <taxon>Bacteria</taxon>
        <taxon>Pseudomonadati</taxon>
        <taxon>Pseudomonadota</taxon>
        <taxon>Alphaproteobacteria</taxon>
        <taxon>Hyphomicrobiales</taxon>
        <taxon>Methylobacteriaceae</taxon>
        <taxon>Enterovirga</taxon>
    </lineage>
</organism>
<dbReference type="NCBIfam" id="TIGR00710">
    <property type="entry name" value="efflux_Bcr_CflA"/>
    <property type="match status" value="1"/>
</dbReference>
<evidence type="ECO:0000259" key="9">
    <source>
        <dbReference type="PROSITE" id="PS50850"/>
    </source>
</evidence>
<reference evidence="10 11" key="1">
    <citation type="submission" date="2020-04" db="EMBL/GenBank/DDBJ databases">
        <title>Enterovirga sp. isolate from soil.</title>
        <authorList>
            <person name="Chea S."/>
            <person name="Kim D.-U."/>
        </authorList>
    </citation>
    <scope>NUCLEOTIDE SEQUENCE [LARGE SCALE GENOMIC DNA]</scope>
    <source>
        <strain evidence="10 11">DB1703</strain>
    </source>
</reference>
<evidence type="ECO:0000256" key="3">
    <source>
        <dbReference type="ARBA" id="ARBA00022448"/>
    </source>
</evidence>
<feature type="transmembrane region" description="Helical" evidence="8">
    <location>
        <begin position="375"/>
        <end position="393"/>
    </location>
</feature>
<dbReference type="InterPro" id="IPR036259">
    <property type="entry name" value="MFS_trans_sf"/>
</dbReference>
<feature type="transmembrane region" description="Helical" evidence="8">
    <location>
        <begin position="319"/>
        <end position="338"/>
    </location>
</feature>
<feature type="transmembrane region" description="Helical" evidence="8">
    <location>
        <begin position="141"/>
        <end position="163"/>
    </location>
</feature>
<dbReference type="SUPFAM" id="SSF103473">
    <property type="entry name" value="MFS general substrate transporter"/>
    <property type="match status" value="1"/>
</dbReference>
<feature type="transmembrane region" description="Helical" evidence="8">
    <location>
        <begin position="83"/>
        <end position="102"/>
    </location>
</feature>
<feature type="transmembrane region" description="Helical" evidence="8">
    <location>
        <begin position="169"/>
        <end position="191"/>
    </location>
</feature>
<dbReference type="AlphaFoldDB" id="A0A849I508"/>
<keyword evidence="7 8" id="KW-0472">Membrane</keyword>
<dbReference type="PANTHER" id="PTHR23502">
    <property type="entry name" value="MAJOR FACILITATOR SUPERFAMILY"/>
    <property type="match status" value="1"/>
</dbReference>
<keyword evidence="11" id="KW-1185">Reference proteome</keyword>
<dbReference type="Gene3D" id="1.20.1720.10">
    <property type="entry name" value="Multidrug resistance protein D"/>
    <property type="match status" value="1"/>
</dbReference>
<feature type="transmembrane region" description="Helical" evidence="8">
    <location>
        <begin position="108"/>
        <end position="129"/>
    </location>
</feature>
<dbReference type="InterPro" id="IPR011701">
    <property type="entry name" value="MFS"/>
</dbReference>
<keyword evidence="8" id="KW-0997">Cell inner membrane</keyword>
<evidence type="ECO:0000256" key="1">
    <source>
        <dbReference type="ARBA" id="ARBA00004651"/>
    </source>
</evidence>
<comment type="similarity">
    <text evidence="2 8">Belongs to the major facilitator superfamily. Bcr/CmlA family.</text>
</comment>
<name>A0A849I508_9HYPH</name>
<dbReference type="PROSITE" id="PS50850">
    <property type="entry name" value="MFS"/>
    <property type="match status" value="1"/>
</dbReference>
<sequence>MRSILTRPPFGNPSSASIALLVAITMTGTLAMHIFVPALPRAGADLGASPGAMQLTVTLYLVGLAAGQLVYGPISDRFGRRPVIIASLLIYLGGFLLAIPAASIGGLIVARVLQSLGGCGSLVIGRAMVRDVSSGQDAARQLALLTMAMSMTPALAPAIGGVIDGTFGWRAIFVALAGLVAVLLLLVLLTLPETNRRPVALPGVRAIFGAYARLARSVKFRRYTVAASCGGTSLYAFLAVAPFLIGEMLGRSSQEVGLWCLFVTVGMAVGSALVRTVAGRHEVRVAAQRGNLICLGAAIVLVGLVLAAPFTIWTLVLPLFAYAIGVGIMGPNAVAGLMNVDPDAAGSASSLYGFIAMGFGALYTIPVAVFHGAGALPMALTLLFAASLAAFALHRV</sequence>
<accession>A0A849I508</accession>
<dbReference type="GO" id="GO:1990961">
    <property type="term" value="P:xenobiotic detoxification by transmembrane export across the plasma membrane"/>
    <property type="evidence" value="ECO:0007669"/>
    <property type="project" value="InterPro"/>
</dbReference>
<feature type="transmembrane region" description="Helical" evidence="8">
    <location>
        <begin position="51"/>
        <end position="71"/>
    </location>
</feature>
<dbReference type="GO" id="GO:0005886">
    <property type="term" value="C:plasma membrane"/>
    <property type="evidence" value="ECO:0007669"/>
    <property type="project" value="UniProtKB-SubCell"/>
</dbReference>
<comment type="caution">
    <text evidence="10">The sequence shown here is derived from an EMBL/GenBank/DDBJ whole genome shotgun (WGS) entry which is preliminary data.</text>
</comment>
<feature type="transmembrane region" description="Helical" evidence="8">
    <location>
        <begin position="290"/>
        <end position="313"/>
    </location>
</feature>
<evidence type="ECO:0000256" key="8">
    <source>
        <dbReference type="RuleBase" id="RU365088"/>
    </source>
</evidence>
<evidence type="ECO:0000313" key="10">
    <source>
        <dbReference type="EMBL" id="NNM74926.1"/>
    </source>
</evidence>
<keyword evidence="6 8" id="KW-1133">Transmembrane helix</keyword>
<dbReference type="EMBL" id="JABEPP010000007">
    <property type="protein sequence ID" value="NNM74926.1"/>
    <property type="molecule type" value="Genomic_DNA"/>
</dbReference>
<feature type="transmembrane region" description="Helical" evidence="8">
    <location>
        <begin position="20"/>
        <end position="39"/>
    </location>
</feature>
<feature type="transmembrane region" description="Helical" evidence="8">
    <location>
        <begin position="256"/>
        <end position="278"/>
    </location>
</feature>
<dbReference type="Pfam" id="PF07690">
    <property type="entry name" value="MFS_1"/>
    <property type="match status" value="1"/>
</dbReference>
<evidence type="ECO:0000256" key="2">
    <source>
        <dbReference type="ARBA" id="ARBA00006236"/>
    </source>
</evidence>
<evidence type="ECO:0000256" key="6">
    <source>
        <dbReference type="ARBA" id="ARBA00022989"/>
    </source>
</evidence>
<evidence type="ECO:0000256" key="7">
    <source>
        <dbReference type="ARBA" id="ARBA00023136"/>
    </source>
</evidence>
<dbReference type="InterPro" id="IPR004812">
    <property type="entry name" value="Efflux_drug-R_Bcr/CmlA"/>
</dbReference>
<keyword evidence="3 8" id="KW-0813">Transport</keyword>
<dbReference type="InterPro" id="IPR020846">
    <property type="entry name" value="MFS_dom"/>
</dbReference>
<dbReference type="RefSeq" id="WP_171220440.1">
    <property type="nucleotide sequence ID" value="NZ_JABEPP010000007.1"/>
</dbReference>
<evidence type="ECO:0000256" key="4">
    <source>
        <dbReference type="ARBA" id="ARBA00022475"/>
    </source>
</evidence>
<evidence type="ECO:0000313" key="11">
    <source>
        <dbReference type="Proteomes" id="UP000564885"/>
    </source>
</evidence>